<dbReference type="InterPro" id="IPR050557">
    <property type="entry name" value="RTX_toxin/Mannuronan_C5-epim"/>
</dbReference>
<keyword evidence="6" id="KW-0843">Virulence</keyword>
<dbReference type="GO" id="GO:0016020">
    <property type="term" value="C:membrane"/>
    <property type="evidence" value="ECO:0007669"/>
    <property type="project" value="UniProtKB-SubCell"/>
</dbReference>
<sequence length="640" mass="66127">MLLTYYGYYQNFISDAVFNSSGVLDIDLISNSATQVVLEQPESGIVTTLTGTGFTFSGDDPTGGTITGFSFETSDGDTIAEVSGISWGLVDYNDALAAIDESSNGAPMGALLSTSAITLDASGAGDGFNMGDWSLLAPHITADMTITGSPLDDNLYGGAGDDAIDPGANEGYDQIHGSAGDDSFDFGQADEISYYDIIYDQLETGITATIDAVARTGTVTSNGDTDTFTNLAAALTHGGIGIIGSTHDDTFNITLAEDAWVGFGGGAGNDTYNVTVDGGGRLFFNWDGIDGPDQGVVADLTTGVISNDGLGGTDQLNILGGAEWLEIRTTDYNDSILGSSRGESFILEQGDDTLDGGGGTDRVRYDRSGVTAVEVDLDAGTATGLWDGNAFTHHLSNVEYIRGSLEGNDTLLGQNGVDIFEGRGGNDSMNGHAGDDRLYGEDGTDTLIGEDGNDTLVGGSSENDLRDNIYGGNGADDIDGGYGNDELRGDAGNDTIVGGFGADTVLGGDDDDALTGQAWGDLLFGGNGDDFINGGYGYDRVNGGDGADAFFHLGVAGHGSDWIQDYDASEGDYLQYGGSGASLDQFRVNYGNTDGAGAADVDEAFVIYQPTGQILWALVDGGAQQQINLMIGSTVYDLLA</sequence>
<keyword evidence="7" id="KW-0472">Membrane</keyword>
<name>A0A6L8LUY1_9RHOB</name>
<dbReference type="SUPFAM" id="SSF51120">
    <property type="entry name" value="beta-Roll"/>
    <property type="match status" value="3"/>
</dbReference>
<evidence type="ECO:0000256" key="3">
    <source>
        <dbReference type="ARBA" id="ARBA00022525"/>
    </source>
</evidence>
<reference evidence="8 9" key="1">
    <citation type="submission" date="2020-01" db="EMBL/GenBank/DDBJ databases">
        <authorList>
            <person name="Chen S."/>
        </authorList>
    </citation>
    <scope>NUCLEOTIDE SEQUENCE [LARGE SCALE GENOMIC DNA]</scope>
    <source>
        <strain evidence="8 9">GS-10</strain>
    </source>
</reference>
<dbReference type="PANTHER" id="PTHR38340:SF1">
    <property type="entry name" value="S-LAYER PROTEIN"/>
    <property type="match status" value="1"/>
</dbReference>
<dbReference type="InterPro" id="IPR003995">
    <property type="entry name" value="RTX_toxin_determinant-A"/>
</dbReference>
<dbReference type="GO" id="GO:0005509">
    <property type="term" value="F:calcium ion binding"/>
    <property type="evidence" value="ECO:0007669"/>
    <property type="project" value="InterPro"/>
</dbReference>
<comment type="caution">
    <text evidence="8">The sequence shown here is derived from an EMBL/GenBank/DDBJ whole genome shotgun (WGS) entry which is preliminary data.</text>
</comment>
<gene>
    <name evidence="8" type="ORF">GR167_17680</name>
</gene>
<organism evidence="8 9">
    <name type="scientific">Thalassovita mangrovi</name>
    <dbReference type="NCBI Taxonomy" id="2692236"/>
    <lineage>
        <taxon>Bacteria</taxon>
        <taxon>Pseudomonadati</taxon>
        <taxon>Pseudomonadota</taxon>
        <taxon>Alphaproteobacteria</taxon>
        <taxon>Rhodobacterales</taxon>
        <taxon>Roseobacteraceae</taxon>
        <taxon>Thalassovita</taxon>
    </lineage>
</organism>
<dbReference type="PRINTS" id="PR00313">
    <property type="entry name" value="CABNDNGRPT"/>
</dbReference>
<dbReference type="Pfam" id="PF00353">
    <property type="entry name" value="HemolysinCabind"/>
    <property type="match status" value="6"/>
</dbReference>
<dbReference type="Gene3D" id="2.150.10.10">
    <property type="entry name" value="Serralysin-like metalloprotease, C-terminal"/>
    <property type="match status" value="2"/>
</dbReference>
<dbReference type="InterPro" id="IPR011049">
    <property type="entry name" value="Serralysin-like_metalloprot_C"/>
</dbReference>
<accession>A0A6L8LUY1</accession>
<evidence type="ECO:0000256" key="5">
    <source>
        <dbReference type="ARBA" id="ARBA00022737"/>
    </source>
</evidence>
<keyword evidence="4" id="KW-0800">Toxin</keyword>
<evidence type="ECO:0000256" key="7">
    <source>
        <dbReference type="ARBA" id="ARBA00023136"/>
    </source>
</evidence>
<evidence type="ECO:0000256" key="1">
    <source>
        <dbReference type="ARBA" id="ARBA00004370"/>
    </source>
</evidence>
<evidence type="ECO:0000256" key="6">
    <source>
        <dbReference type="ARBA" id="ARBA00023026"/>
    </source>
</evidence>
<protein>
    <submittedName>
        <fullName evidence="8">Calcium-binding protein</fullName>
    </submittedName>
</protein>
<dbReference type="PROSITE" id="PS00330">
    <property type="entry name" value="HEMOLYSIN_CALCIUM"/>
    <property type="match status" value="2"/>
</dbReference>
<dbReference type="Proteomes" id="UP000479043">
    <property type="component" value="Unassembled WGS sequence"/>
</dbReference>
<dbReference type="InterPro" id="IPR001343">
    <property type="entry name" value="Hemolysn_Ca-bd"/>
</dbReference>
<dbReference type="PRINTS" id="PR01488">
    <property type="entry name" value="RTXTOXINA"/>
</dbReference>
<proteinExistence type="predicted"/>
<evidence type="ECO:0000256" key="2">
    <source>
        <dbReference type="ARBA" id="ARBA00004613"/>
    </source>
</evidence>
<dbReference type="AlphaFoldDB" id="A0A6L8LUY1"/>
<keyword evidence="9" id="KW-1185">Reference proteome</keyword>
<keyword evidence="5" id="KW-0677">Repeat</keyword>
<comment type="subcellular location">
    <subcellularLocation>
        <location evidence="1">Membrane</location>
    </subcellularLocation>
    <subcellularLocation>
        <location evidence="2">Secreted</location>
    </subcellularLocation>
</comment>
<dbReference type="InterPro" id="IPR018511">
    <property type="entry name" value="Hemolysin-typ_Ca-bd_CS"/>
</dbReference>
<dbReference type="RefSeq" id="WP_160975061.1">
    <property type="nucleotide sequence ID" value="NZ_WWEN01000009.1"/>
</dbReference>
<evidence type="ECO:0000256" key="4">
    <source>
        <dbReference type="ARBA" id="ARBA00022656"/>
    </source>
</evidence>
<evidence type="ECO:0000313" key="8">
    <source>
        <dbReference type="EMBL" id="MYM57152.1"/>
    </source>
</evidence>
<evidence type="ECO:0000313" key="9">
    <source>
        <dbReference type="Proteomes" id="UP000479043"/>
    </source>
</evidence>
<dbReference type="GO" id="GO:0090729">
    <property type="term" value="F:toxin activity"/>
    <property type="evidence" value="ECO:0007669"/>
    <property type="project" value="UniProtKB-KW"/>
</dbReference>
<keyword evidence="3" id="KW-0964">Secreted</keyword>
<dbReference type="PANTHER" id="PTHR38340">
    <property type="entry name" value="S-LAYER PROTEIN"/>
    <property type="match status" value="1"/>
</dbReference>
<dbReference type="EMBL" id="WWEN01000009">
    <property type="protein sequence ID" value="MYM57152.1"/>
    <property type="molecule type" value="Genomic_DNA"/>
</dbReference>
<dbReference type="GO" id="GO:0005576">
    <property type="term" value="C:extracellular region"/>
    <property type="evidence" value="ECO:0007669"/>
    <property type="project" value="UniProtKB-SubCell"/>
</dbReference>